<dbReference type="Pfam" id="PF07396">
    <property type="entry name" value="Porin_O_P"/>
    <property type="match status" value="1"/>
</dbReference>
<dbReference type="RefSeq" id="WP_321548302.1">
    <property type="nucleotide sequence ID" value="NZ_JAXIVS010000008.1"/>
</dbReference>
<feature type="signal peptide" evidence="2">
    <location>
        <begin position="1"/>
        <end position="27"/>
    </location>
</feature>
<name>A0ABU5H8Y0_9BACT</name>
<evidence type="ECO:0000256" key="2">
    <source>
        <dbReference type="SAM" id="SignalP"/>
    </source>
</evidence>
<feature type="region of interest" description="Disordered" evidence="1">
    <location>
        <begin position="27"/>
        <end position="59"/>
    </location>
</feature>
<keyword evidence="2" id="KW-0732">Signal</keyword>
<keyword evidence="4" id="KW-1185">Reference proteome</keyword>
<feature type="compositionally biased region" description="Low complexity" evidence="1">
    <location>
        <begin position="49"/>
        <end position="59"/>
    </location>
</feature>
<dbReference type="Proteomes" id="UP001291309">
    <property type="component" value="Unassembled WGS sequence"/>
</dbReference>
<sequence>MTSLLRCPSLWGVLLATLLLTGRPARAQEPALTPSDAPAPPDTEPPASEPATPATDDAPLTLSTALGSVEVGGRMSVRETLEVPQGGAWAGELTVPAARLEFTYKWKKRLRAVVEFDAAQGELKDAFAWLKVTKGLSVRAGRFKVPLSLVELESTRSLPLVRRGLLRDVLNSALGFTGRSTGAQLEWKCAGCTQDLKLRAGVWQTRDTDKKIALDKGLGLVPALRGTWASGNWEVGASALLQPAGANSNSDHHSWMSGLDVQHTLPLSQGGLRTWAEVHAGRATFLTGTEGPLLTGRAVTAWRWGGTSAGGAYVEPFAMLSALDPDLDRSSDLLWEGALGLNAGQWDLWRVQAQFEVRKAGAEVPASLLALDEDLASRRALLVQLQVNF</sequence>
<gene>
    <name evidence="3" type="ORF">SYV04_24530</name>
</gene>
<dbReference type="InterPro" id="IPR023614">
    <property type="entry name" value="Porin_dom_sf"/>
</dbReference>
<organism evidence="3 4">
    <name type="scientific">Hyalangium rubrum</name>
    <dbReference type="NCBI Taxonomy" id="3103134"/>
    <lineage>
        <taxon>Bacteria</taxon>
        <taxon>Pseudomonadati</taxon>
        <taxon>Myxococcota</taxon>
        <taxon>Myxococcia</taxon>
        <taxon>Myxococcales</taxon>
        <taxon>Cystobacterineae</taxon>
        <taxon>Archangiaceae</taxon>
        <taxon>Hyalangium</taxon>
    </lineage>
</organism>
<evidence type="ECO:0000313" key="3">
    <source>
        <dbReference type="EMBL" id="MDY7229582.1"/>
    </source>
</evidence>
<protein>
    <submittedName>
        <fullName evidence="3">Porin</fullName>
    </submittedName>
</protein>
<feature type="compositionally biased region" description="Pro residues" evidence="1">
    <location>
        <begin position="37"/>
        <end position="48"/>
    </location>
</feature>
<evidence type="ECO:0000256" key="1">
    <source>
        <dbReference type="SAM" id="MobiDB-lite"/>
    </source>
</evidence>
<dbReference type="EMBL" id="JAXIVS010000008">
    <property type="protein sequence ID" value="MDY7229582.1"/>
    <property type="molecule type" value="Genomic_DNA"/>
</dbReference>
<accession>A0ABU5H8Y0</accession>
<evidence type="ECO:0000313" key="4">
    <source>
        <dbReference type="Proteomes" id="UP001291309"/>
    </source>
</evidence>
<reference evidence="3 4" key="1">
    <citation type="submission" date="2023-12" db="EMBL/GenBank/DDBJ databases">
        <title>the genome sequence of Hyalangium sp. s54d21.</title>
        <authorList>
            <person name="Zhang X."/>
        </authorList>
    </citation>
    <scope>NUCLEOTIDE SEQUENCE [LARGE SCALE GENOMIC DNA]</scope>
    <source>
        <strain evidence="4">s54d21</strain>
    </source>
</reference>
<proteinExistence type="predicted"/>
<dbReference type="InterPro" id="IPR010870">
    <property type="entry name" value="Porin_O/P"/>
</dbReference>
<dbReference type="Gene3D" id="2.40.160.10">
    <property type="entry name" value="Porin"/>
    <property type="match status" value="1"/>
</dbReference>
<feature type="chain" id="PRO_5045608962" evidence="2">
    <location>
        <begin position="28"/>
        <end position="389"/>
    </location>
</feature>
<comment type="caution">
    <text evidence="3">The sequence shown here is derived from an EMBL/GenBank/DDBJ whole genome shotgun (WGS) entry which is preliminary data.</text>
</comment>